<keyword evidence="15" id="KW-1185">Reference proteome</keyword>
<feature type="site" description="Deprotonates C-terminal active site Cys" evidence="3">
    <location>
        <position position="28"/>
    </location>
</feature>
<evidence type="ECO:0000313" key="10">
    <source>
        <dbReference type="EMBL" id="CAF1591155.1"/>
    </source>
</evidence>
<dbReference type="Proteomes" id="UP000663874">
    <property type="component" value="Unassembled WGS sequence"/>
</dbReference>
<dbReference type="PANTHER" id="PTHR46115">
    <property type="entry name" value="THIOREDOXIN-LIKE PROTEIN 1"/>
    <property type="match status" value="1"/>
</dbReference>
<evidence type="ECO:0000313" key="8">
    <source>
        <dbReference type="EMBL" id="CAF1393701.1"/>
    </source>
</evidence>
<dbReference type="Proteomes" id="UP000663836">
    <property type="component" value="Unassembled WGS sequence"/>
</dbReference>
<evidence type="ECO:0000313" key="11">
    <source>
        <dbReference type="EMBL" id="CAF3896103.1"/>
    </source>
</evidence>
<dbReference type="Proteomes" id="UP000663854">
    <property type="component" value="Unassembled WGS sequence"/>
</dbReference>
<dbReference type="EMBL" id="CAJNOU010004143">
    <property type="protein sequence ID" value="CAF1428723.1"/>
    <property type="molecule type" value="Genomic_DNA"/>
</dbReference>
<keyword evidence="1 4" id="KW-1015">Disulfide bond</keyword>
<dbReference type="Proteomes" id="UP000663823">
    <property type="component" value="Unassembled WGS sequence"/>
</dbReference>
<evidence type="ECO:0000313" key="12">
    <source>
        <dbReference type="EMBL" id="CAF3898909.1"/>
    </source>
</evidence>
<dbReference type="Gene3D" id="3.40.30.10">
    <property type="entry name" value="Glutaredoxin"/>
    <property type="match status" value="1"/>
</dbReference>
<dbReference type="InterPro" id="IPR036249">
    <property type="entry name" value="Thioredoxin-like_sf"/>
</dbReference>
<dbReference type="PROSITE" id="PS51352">
    <property type="entry name" value="THIOREDOXIN_2"/>
    <property type="match status" value="1"/>
</dbReference>
<evidence type="ECO:0000313" key="14">
    <source>
        <dbReference type="Proteomes" id="UP000663854"/>
    </source>
</evidence>
<dbReference type="EMBL" id="CAJNOO010003180">
    <property type="protein sequence ID" value="CAF1323024.1"/>
    <property type="molecule type" value="Genomic_DNA"/>
</dbReference>
<evidence type="ECO:0000256" key="2">
    <source>
        <dbReference type="PIRNR" id="PIRNR000077"/>
    </source>
</evidence>
<dbReference type="PIRSF" id="PIRSF000077">
    <property type="entry name" value="Thioredoxin"/>
    <property type="match status" value="1"/>
</dbReference>
<dbReference type="EMBL" id="CAJOAX010004231">
    <property type="protein sequence ID" value="CAF3896103.1"/>
    <property type="molecule type" value="Genomic_DNA"/>
</dbReference>
<dbReference type="InterPro" id="IPR005746">
    <property type="entry name" value="Thioredoxin"/>
</dbReference>
<dbReference type="PRINTS" id="PR00421">
    <property type="entry name" value="THIOREDOXIN"/>
</dbReference>
<name>A0A813S3B5_9BILA</name>
<proteinExistence type="inferred from homology"/>
<dbReference type="PROSITE" id="PS00194">
    <property type="entry name" value="THIOREDOXIN_1"/>
    <property type="match status" value="1"/>
</dbReference>
<evidence type="ECO:0000256" key="4">
    <source>
        <dbReference type="PIRSR" id="PIRSR000077-4"/>
    </source>
</evidence>
<organism evidence="6 14">
    <name type="scientific">Rotaria sordida</name>
    <dbReference type="NCBI Taxonomy" id="392033"/>
    <lineage>
        <taxon>Eukaryota</taxon>
        <taxon>Metazoa</taxon>
        <taxon>Spiralia</taxon>
        <taxon>Gnathifera</taxon>
        <taxon>Rotifera</taxon>
        <taxon>Eurotatoria</taxon>
        <taxon>Bdelloidea</taxon>
        <taxon>Philodinida</taxon>
        <taxon>Philodinidae</taxon>
        <taxon>Rotaria</taxon>
    </lineage>
</organism>
<feature type="active site" description="Nucleophile" evidence="3">
    <location>
        <position position="37"/>
    </location>
</feature>
<comment type="caution">
    <text evidence="6">The sequence shown here is derived from an EMBL/GenBank/DDBJ whole genome shotgun (WGS) entry which is preliminary data.</text>
</comment>
<reference evidence="6" key="1">
    <citation type="submission" date="2021-02" db="EMBL/GenBank/DDBJ databases">
        <authorList>
            <person name="Nowell W R."/>
        </authorList>
    </citation>
    <scope>NUCLEOTIDE SEQUENCE</scope>
</reference>
<dbReference type="EMBL" id="CAJNOL010004593">
    <property type="protein sequence ID" value="CAF1591155.1"/>
    <property type="molecule type" value="Genomic_DNA"/>
</dbReference>
<gene>
    <name evidence="13" type="ORF">FNK824_LOCUS24636</name>
    <name evidence="12" type="ORF">JBS370_LOCUS20769</name>
    <name evidence="10" type="ORF">JXQ802_LOCUS47253</name>
    <name evidence="11" type="ORF">OTI717_LOCUS23533</name>
    <name evidence="6" type="ORF">PYM288_LOCUS4057</name>
    <name evidence="7" type="ORF">RFH988_LOCUS30850</name>
    <name evidence="9" type="ORF">SEV965_LOCUS32634</name>
    <name evidence="8" type="ORF">ZHD862_LOCUS32757</name>
</gene>
<evidence type="ECO:0000313" key="6">
    <source>
        <dbReference type="EMBL" id="CAF0789541.1"/>
    </source>
</evidence>
<evidence type="ECO:0000259" key="5">
    <source>
        <dbReference type="PROSITE" id="PS51352"/>
    </source>
</evidence>
<feature type="domain" description="Thioredoxin" evidence="5">
    <location>
        <begin position="1"/>
        <end position="110"/>
    </location>
</feature>
<evidence type="ECO:0000313" key="13">
    <source>
        <dbReference type="EMBL" id="CAF3976732.1"/>
    </source>
</evidence>
<feature type="site" description="Contributes to redox potential value" evidence="3">
    <location>
        <position position="35"/>
    </location>
</feature>
<dbReference type="EMBL" id="CAJOBE010005541">
    <property type="protein sequence ID" value="CAF3976732.1"/>
    <property type="molecule type" value="Genomic_DNA"/>
</dbReference>
<feature type="active site" description="Nucleophile" evidence="3">
    <location>
        <position position="34"/>
    </location>
</feature>
<feature type="disulfide bond" description="Redox-active" evidence="4">
    <location>
        <begin position="34"/>
        <end position="37"/>
    </location>
</feature>
<dbReference type="Proteomes" id="UP000663864">
    <property type="component" value="Unassembled WGS sequence"/>
</dbReference>
<dbReference type="AlphaFoldDB" id="A0A813S3B5"/>
<comment type="similarity">
    <text evidence="2">Belongs to the thioredoxin family.</text>
</comment>
<dbReference type="InterPro" id="IPR013766">
    <property type="entry name" value="Thioredoxin_domain"/>
</dbReference>
<dbReference type="CDD" id="cd02947">
    <property type="entry name" value="TRX_family"/>
    <property type="match status" value="1"/>
</dbReference>
<keyword evidence="4" id="KW-0676">Redox-active center</keyword>
<dbReference type="OrthoDB" id="2121326at2759"/>
<dbReference type="Pfam" id="PF00085">
    <property type="entry name" value="Thioredoxin"/>
    <property type="match status" value="1"/>
</dbReference>
<sequence>MVHAITTLEELRSETEHEKNKNKLIVIDFFATWCGPCVRIAPKIEEWSTGDFKDNVVFLKCDVDQAEAVSQEYNIEAMPTFVFIKNGKEVHRLVGANVDQLKADIDSRSK</sequence>
<dbReference type="EMBL" id="CAJNOT010003640">
    <property type="protein sequence ID" value="CAF1393701.1"/>
    <property type="molecule type" value="Genomic_DNA"/>
</dbReference>
<dbReference type="EMBL" id="CAJNOH010000034">
    <property type="protein sequence ID" value="CAF0789541.1"/>
    <property type="molecule type" value="Genomic_DNA"/>
</dbReference>
<evidence type="ECO:0000313" key="7">
    <source>
        <dbReference type="EMBL" id="CAF1323024.1"/>
    </source>
</evidence>
<dbReference type="InterPro" id="IPR017937">
    <property type="entry name" value="Thioredoxin_CS"/>
</dbReference>
<evidence type="ECO:0000256" key="3">
    <source>
        <dbReference type="PIRSR" id="PIRSR000077-1"/>
    </source>
</evidence>
<dbReference type="Proteomes" id="UP000663882">
    <property type="component" value="Unassembled WGS sequence"/>
</dbReference>
<dbReference type="GO" id="GO:0015035">
    <property type="term" value="F:protein-disulfide reductase activity"/>
    <property type="evidence" value="ECO:0007669"/>
    <property type="project" value="InterPro"/>
</dbReference>
<feature type="site" description="Contributes to redox potential value" evidence="3">
    <location>
        <position position="36"/>
    </location>
</feature>
<evidence type="ECO:0000313" key="15">
    <source>
        <dbReference type="Proteomes" id="UP000663870"/>
    </source>
</evidence>
<evidence type="ECO:0000256" key="1">
    <source>
        <dbReference type="ARBA" id="ARBA00023157"/>
    </source>
</evidence>
<dbReference type="EMBL" id="CAJOBD010002664">
    <property type="protein sequence ID" value="CAF3898909.1"/>
    <property type="molecule type" value="Genomic_DNA"/>
</dbReference>
<accession>A0A813S3B5</accession>
<dbReference type="Proteomes" id="UP000663870">
    <property type="component" value="Unassembled WGS sequence"/>
</dbReference>
<protein>
    <recommendedName>
        <fullName evidence="2">Thioredoxin</fullName>
    </recommendedName>
</protein>
<dbReference type="SUPFAM" id="SSF52833">
    <property type="entry name" value="Thioredoxin-like"/>
    <property type="match status" value="1"/>
</dbReference>
<evidence type="ECO:0000313" key="9">
    <source>
        <dbReference type="EMBL" id="CAF1428723.1"/>
    </source>
</evidence>
<dbReference type="Proteomes" id="UP000663889">
    <property type="component" value="Unassembled WGS sequence"/>
</dbReference>